<dbReference type="EnsemblMetazoa" id="CJA12116b.1">
    <property type="protein sequence ID" value="CJA12116b.1"/>
    <property type="gene ID" value="WBGene00131320"/>
</dbReference>
<reference evidence="1" key="2">
    <citation type="submission" date="2022-06" db="UniProtKB">
        <authorList>
            <consortium name="EnsemblMetazoa"/>
        </authorList>
    </citation>
    <scope>IDENTIFICATION</scope>
    <source>
        <strain evidence="1">DF5081</strain>
    </source>
</reference>
<sequence length="237" mass="27376">MYSAAAVCFAEFDKRFKWKSLKLLRGKRVEISEAIDSVKGYTYDPTVLQSLKKTGKCTGREIDKLSVFVTALAGWTESFASRDFQVFFLGLYHSLTFLGSLLATPGAILDLLDAMYKLHVFLEPDSLSIKWHTFYKHVHEHEQQFGPQHSTETYEWEHKTLMTSVNHQSTNCEYEILTRKREKYTSRMGSFVVSAQLYWKCDFTDQSCISCVDPIENNIRSVIAKYFLKTVTMLVLL</sequence>
<accession>A0A8R1HX51</accession>
<keyword evidence="2" id="KW-1185">Reference proteome</keyword>
<organism evidence="1 2">
    <name type="scientific">Caenorhabditis japonica</name>
    <dbReference type="NCBI Taxonomy" id="281687"/>
    <lineage>
        <taxon>Eukaryota</taxon>
        <taxon>Metazoa</taxon>
        <taxon>Ecdysozoa</taxon>
        <taxon>Nematoda</taxon>
        <taxon>Chromadorea</taxon>
        <taxon>Rhabditida</taxon>
        <taxon>Rhabditina</taxon>
        <taxon>Rhabditomorpha</taxon>
        <taxon>Rhabditoidea</taxon>
        <taxon>Rhabditidae</taxon>
        <taxon>Peloderinae</taxon>
        <taxon>Caenorhabditis</taxon>
    </lineage>
</organism>
<protein>
    <submittedName>
        <fullName evidence="1">Uncharacterized protein</fullName>
    </submittedName>
</protein>
<name>A0A8R1HX51_CAEJA</name>
<dbReference type="AlphaFoldDB" id="A0A8R1HX51"/>
<evidence type="ECO:0000313" key="1">
    <source>
        <dbReference type="EnsemblMetazoa" id="CJA12116b.1"/>
    </source>
</evidence>
<reference evidence="2" key="1">
    <citation type="submission" date="2010-08" db="EMBL/GenBank/DDBJ databases">
        <authorList>
            <consortium name="Caenorhabditis japonica Sequencing Consortium"/>
            <person name="Wilson R.K."/>
        </authorList>
    </citation>
    <scope>NUCLEOTIDE SEQUENCE [LARGE SCALE GENOMIC DNA]</scope>
    <source>
        <strain evidence="2">DF5081</strain>
    </source>
</reference>
<evidence type="ECO:0000313" key="2">
    <source>
        <dbReference type="Proteomes" id="UP000005237"/>
    </source>
</evidence>
<proteinExistence type="predicted"/>
<dbReference type="Proteomes" id="UP000005237">
    <property type="component" value="Unassembled WGS sequence"/>
</dbReference>